<dbReference type="EMBL" id="JAVBID010000004">
    <property type="protein sequence ID" value="MDV2423740.1"/>
    <property type="molecule type" value="Genomic_DNA"/>
</dbReference>
<dbReference type="Proteomes" id="UP001185631">
    <property type="component" value="Unassembled WGS sequence"/>
</dbReference>
<sequence>MAPPFDRQVRNAVVTDYGHQPNEPVGENVYTLECTKCRRVHTVKFAQLVEWWGDYLNGGTPSVEL</sequence>
<reference evidence="1 2" key="1">
    <citation type="submission" date="2023-08" db="EMBL/GenBank/DDBJ databases">
        <title>Genomic characterization of the C. tuberculostearicum species complex, a ubiquitous member of the human skin microbiome.</title>
        <authorList>
            <person name="Ahmed N."/>
            <person name="Deming C."/>
            <person name="Conlan S."/>
            <person name="Segre J."/>
        </authorList>
    </citation>
    <scope>NUCLEOTIDE SEQUENCE [LARGE SCALE GENOMIC DNA]</scope>
    <source>
        <strain evidence="1 2">CTNIH19</strain>
    </source>
</reference>
<comment type="caution">
    <text evidence="1">The sequence shown here is derived from an EMBL/GenBank/DDBJ whole genome shotgun (WGS) entry which is preliminary data.</text>
</comment>
<proteinExistence type="predicted"/>
<keyword evidence="2" id="KW-1185">Reference proteome</keyword>
<name>A0ABU3W6P5_9CORY</name>
<evidence type="ECO:0000313" key="1">
    <source>
        <dbReference type="EMBL" id="MDV2423740.1"/>
    </source>
</evidence>
<organism evidence="1 2">
    <name type="scientific">Corynebacterium curieae</name>
    <dbReference type="NCBI Taxonomy" id="2913500"/>
    <lineage>
        <taxon>Bacteria</taxon>
        <taxon>Bacillati</taxon>
        <taxon>Actinomycetota</taxon>
        <taxon>Actinomycetes</taxon>
        <taxon>Mycobacteriales</taxon>
        <taxon>Corynebacteriaceae</taxon>
        <taxon>Corynebacterium</taxon>
    </lineage>
</organism>
<protein>
    <submittedName>
        <fullName evidence="1">Uncharacterized protein</fullName>
    </submittedName>
</protein>
<accession>A0ABU3W6P5</accession>
<evidence type="ECO:0000313" key="2">
    <source>
        <dbReference type="Proteomes" id="UP001185631"/>
    </source>
</evidence>
<gene>
    <name evidence="1" type="ORF">RAE13_04825</name>
</gene>